<evidence type="ECO:0008006" key="2">
    <source>
        <dbReference type="Google" id="ProtNLM"/>
    </source>
</evidence>
<accession>A0A6N2YJ64</accession>
<dbReference type="Pfam" id="PF13170">
    <property type="entry name" value="DUF4003"/>
    <property type="match status" value="1"/>
</dbReference>
<evidence type="ECO:0000313" key="1">
    <source>
        <dbReference type="EMBL" id="VYT66167.1"/>
    </source>
</evidence>
<proteinExistence type="predicted"/>
<dbReference type="RefSeq" id="WP_156558739.1">
    <property type="nucleotide sequence ID" value="NZ_CACRTV010000013.1"/>
</dbReference>
<dbReference type="AlphaFoldDB" id="A0A6N2YJ64"/>
<gene>
    <name evidence="1" type="ORF">CPLFYP93_00286</name>
</gene>
<protein>
    <recommendedName>
        <fullName evidence="2">DUF4003 domain-containing protein</fullName>
    </recommendedName>
</protein>
<name>A0A6N2YJ64_9CLOT</name>
<sequence>MDVELRSKVDLLSDNYNDIRKALRWDGNLLNHFEALLYVRTDKEFSLEKIKEIRKYLDSRKLPYPFKGVFNKICSIMLDDRDDYVQVFNNTLYVYERLIQNGFKGNKKAAFASLMLAKRFSGKELDNRINRIIDINSSLKDNDYISYANLSCTNRSIYRITKELTEIENILKVTGREISVDIKSFSTLLMIDEDDVETKVEKALNIICNIKSELFEIPGKAYPLLGLATMLVEDPESFCVELKDIYNSLKNTKEYRYFMHRDLRIIISLGLLLNKYVEELKADLIDINVSDEINVFLAIEECTVFSLSVI</sequence>
<dbReference type="EMBL" id="CACRTV010000013">
    <property type="protein sequence ID" value="VYT66167.1"/>
    <property type="molecule type" value="Genomic_DNA"/>
</dbReference>
<reference evidence="1" key="1">
    <citation type="submission" date="2019-11" db="EMBL/GenBank/DDBJ databases">
        <authorList>
            <person name="Feng L."/>
        </authorList>
    </citation>
    <scope>NUCLEOTIDE SEQUENCE</scope>
    <source>
        <strain evidence="1">CParaputrificumLFYP93</strain>
    </source>
</reference>
<organism evidence="1">
    <name type="scientific">Clostridium paraputrificum</name>
    <dbReference type="NCBI Taxonomy" id="29363"/>
    <lineage>
        <taxon>Bacteria</taxon>
        <taxon>Bacillati</taxon>
        <taxon>Bacillota</taxon>
        <taxon>Clostridia</taxon>
        <taxon>Eubacteriales</taxon>
        <taxon>Clostridiaceae</taxon>
        <taxon>Clostridium</taxon>
    </lineage>
</organism>
<dbReference type="InterPro" id="IPR025062">
    <property type="entry name" value="DUF4003"/>
</dbReference>